<feature type="region of interest" description="Disordered" evidence="1">
    <location>
        <begin position="255"/>
        <end position="276"/>
    </location>
</feature>
<proteinExistence type="predicted"/>
<gene>
    <name evidence="3" type="primary">C6H7orf78</name>
</gene>
<organism evidence="2 3">
    <name type="scientific">Pogona vitticeps</name>
    <name type="common">central bearded dragon</name>
    <dbReference type="NCBI Taxonomy" id="103695"/>
    <lineage>
        <taxon>Eukaryota</taxon>
        <taxon>Metazoa</taxon>
        <taxon>Chordata</taxon>
        <taxon>Craniata</taxon>
        <taxon>Vertebrata</taxon>
        <taxon>Euteleostomi</taxon>
        <taxon>Lepidosauria</taxon>
        <taxon>Squamata</taxon>
        <taxon>Bifurcata</taxon>
        <taxon>Unidentata</taxon>
        <taxon>Episquamata</taxon>
        <taxon>Toxicofera</taxon>
        <taxon>Iguania</taxon>
        <taxon>Acrodonta</taxon>
        <taxon>Agamidae</taxon>
        <taxon>Amphibolurinae</taxon>
        <taxon>Pogona</taxon>
    </lineage>
</organism>
<dbReference type="RefSeq" id="XP_072859346.1">
    <property type="nucleotide sequence ID" value="XM_073003245.1"/>
</dbReference>
<dbReference type="Proteomes" id="UP001652642">
    <property type="component" value="Chromosome 6"/>
</dbReference>
<accession>A0ABM5GNV9</accession>
<evidence type="ECO:0000313" key="2">
    <source>
        <dbReference type="Proteomes" id="UP001652642"/>
    </source>
</evidence>
<protein>
    <submittedName>
        <fullName evidence="3">Uncharacterized protein</fullName>
    </submittedName>
</protein>
<dbReference type="GeneID" id="110072877"/>
<sequence length="347" mass="40188">MFPCIHDRNRSKCTFDLKEKFTTNLELALARNTVHALQQPKFPPEKESWTKQPPDFSYKLYITPSFFKKPTGKSKELKKKMKTSTVHEELNRIRSRLFVQVLEPEKQPKIITRFPHVGPYEAQLMFVKMGKFKSSKYQDPKPYDYRQYEKDTPNFVTSIAKDPLNLKFRSQCLSKVHGLHPLTEGKKRSRSKETFITYKAKELKWDSKLLLPKEPWPTKSGSFTRHRSQRGAHSAFIERVEETLSKLWLEEANEKKAGRSRKKAADDLQRERSSAAVSTEKYPDMELWAKREEGLQKGWLSQSPSAGPPIRGMPPAQVSLSLHIKPEPLGFLLPTGISQSVEELRCK</sequence>
<evidence type="ECO:0000313" key="3">
    <source>
        <dbReference type="RefSeq" id="XP_072859346.1"/>
    </source>
</evidence>
<evidence type="ECO:0000256" key="1">
    <source>
        <dbReference type="SAM" id="MobiDB-lite"/>
    </source>
</evidence>
<reference evidence="3" key="1">
    <citation type="submission" date="2025-08" db="UniProtKB">
        <authorList>
            <consortium name="RefSeq"/>
        </authorList>
    </citation>
    <scope>IDENTIFICATION</scope>
</reference>
<keyword evidence="2" id="KW-1185">Reference proteome</keyword>
<name>A0ABM5GNV9_9SAUR</name>
<feature type="compositionally biased region" description="Basic and acidic residues" evidence="1">
    <location>
        <begin position="255"/>
        <end position="273"/>
    </location>
</feature>